<evidence type="ECO:0000313" key="2">
    <source>
        <dbReference type="Proteomes" id="UP001160142"/>
    </source>
</evidence>
<dbReference type="RefSeq" id="WP_322134865.1">
    <property type="nucleotide sequence ID" value="NZ_CP085036.1"/>
</dbReference>
<dbReference type="EMBL" id="JARXVQ010000001">
    <property type="protein sequence ID" value="MDH6182591.1"/>
    <property type="molecule type" value="Genomic_DNA"/>
</dbReference>
<protein>
    <submittedName>
        <fullName evidence="1">Uncharacterized protein</fullName>
    </submittedName>
</protein>
<name>A0ABT6KRV6_9MICO</name>
<keyword evidence="2" id="KW-1185">Reference proteome</keyword>
<sequence>MSRTTILYDGIEYVVALTADDVKAKIAGVLATGEPGWITVNHGRGKLQAAEILICAGIPISLIDTSDPAE</sequence>
<dbReference type="Proteomes" id="UP001160142">
    <property type="component" value="Unassembled WGS sequence"/>
</dbReference>
<evidence type="ECO:0000313" key="1">
    <source>
        <dbReference type="EMBL" id="MDH6182591.1"/>
    </source>
</evidence>
<accession>A0ABT6KRV6</accession>
<reference evidence="1 2" key="1">
    <citation type="submission" date="2023-04" db="EMBL/GenBank/DDBJ databases">
        <title>Genome Encyclopedia of Bacteria and Archaea VI: Functional Genomics of Type Strains.</title>
        <authorList>
            <person name="Whitman W."/>
        </authorList>
    </citation>
    <scope>NUCLEOTIDE SEQUENCE [LARGE SCALE GENOMIC DNA]</scope>
    <source>
        <strain evidence="1 2">SG_E_30_P1</strain>
    </source>
</reference>
<gene>
    <name evidence="1" type="ORF">M2152_002773</name>
</gene>
<proteinExistence type="predicted"/>
<organism evidence="1 2">
    <name type="scientific">Antiquaquibacter oligotrophicus</name>
    <dbReference type="NCBI Taxonomy" id="2880260"/>
    <lineage>
        <taxon>Bacteria</taxon>
        <taxon>Bacillati</taxon>
        <taxon>Actinomycetota</taxon>
        <taxon>Actinomycetes</taxon>
        <taxon>Micrococcales</taxon>
        <taxon>Microbacteriaceae</taxon>
        <taxon>Antiquaquibacter</taxon>
    </lineage>
</organism>
<comment type="caution">
    <text evidence="1">The sequence shown here is derived from an EMBL/GenBank/DDBJ whole genome shotgun (WGS) entry which is preliminary data.</text>
</comment>